<feature type="region of interest" description="Disordered" evidence="1">
    <location>
        <begin position="1"/>
        <end position="60"/>
    </location>
</feature>
<accession>A0A3N4I7R5</accession>
<feature type="compositionally biased region" description="Basic residues" evidence="1">
    <location>
        <begin position="12"/>
        <end position="23"/>
    </location>
</feature>
<sequence>MAEGTKEPQQTGHRRRRRGRKINRNQTKQPQTTTDKRIHSPGGPDMKLAVRDTDWDSNNENGIKTCSLPGTTPLQDIHRYIFTCLFGHTEEHWMRSAMVLCRGITPGKVEEVSTDSPRDPDRPEKNPDRQIILEDLLNEANNNVLVLVAVFPVGAGYPPCSFSLLKLKYKAPSSPETLPEDQRDTLARDLKEPLYNHMMNLALGWWAFPRQIYCCKQRLSVKDFRSLCLKSIHYWEEDEGFEYRATHSEWHGTDLRFKKHIDNARLFEIDLTGDTEFLGKDIEKTAASMLSVRIIHHLHARKSSIKVIYDKMGGSEKVPSPMEVLSTIAGGAGGRKKGKTNIELGPILIVVNGIEALGKPGMEFYARSVFNELIGLGTLSSRDSIFVCWTCTDDWLFLNGSDGDLLRGTARLGEPKTSRGFMRYRDPPEDAKRDACMVKFGYKDSGCRKVLLPPAEPKVWDPDSHHGRTLARQKKWDEEGQDHVILEDGMKVTWTELS</sequence>
<protein>
    <submittedName>
        <fullName evidence="2">Uncharacterized protein</fullName>
    </submittedName>
</protein>
<evidence type="ECO:0000313" key="3">
    <source>
        <dbReference type="Proteomes" id="UP000275078"/>
    </source>
</evidence>
<organism evidence="2 3">
    <name type="scientific">Ascobolus immersus RN42</name>
    <dbReference type="NCBI Taxonomy" id="1160509"/>
    <lineage>
        <taxon>Eukaryota</taxon>
        <taxon>Fungi</taxon>
        <taxon>Dikarya</taxon>
        <taxon>Ascomycota</taxon>
        <taxon>Pezizomycotina</taxon>
        <taxon>Pezizomycetes</taxon>
        <taxon>Pezizales</taxon>
        <taxon>Ascobolaceae</taxon>
        <taxon>Ascobolus</taxon>
    </lineage>
</organism>
<name>A0A3N4I7R5_ASCIM</name>
<dbReference type="EMBL" id="ML119674">
    <property type="protein sequence ID" value="RPA82123.1"/>
    <property type="molecule type" value="Genomic_DNA"/>
</dbReference>
<proteinExistence type="predicted"/>
<dbReference type="Proteomes" id="UP000275078">
    <property type="component" value="Unassembled WGS sequence"/>
</dbReference>
<evidence type="ECO:0000256" key="1">
    <source>
        <dbReference type="SAM" id="MobiDB-lite"/>
    </source>
</evidence>
<dbReference type="AlphaFoldDB" id="A0A3N4I7R5"/>
<evidence type="ECO:0000313" key="2">
    <source>
        <dbReference type="EMBL" id="RPA82123.1"/>
    </source>
</evidence>
<reference evidence="2 3" key="1">
    <citation type="journal article" date="2018" name="Nat. Ecol. Evol.">
        <title>Pezizomycetes genomes reveal the molecular basis of ectomycorrhizal truffle lifestyle.</title>
        <authorList>
            <person name="Murat C."/>
            <person name="Payen T."/>
            <person name="Noel B."/>
            <person name="Kuo A."/>
            <person name="Morin E."/>
            <person name="Chen J."/>
            <person name="Kohler A."/>
            <person name="Krizsan K."/>
            <person name="Balestrini R."/>
            <person name="Da Silva C."/>
            <person name="Montanini B."/>
            <person name="Hainaut M."/>
            <person name="Levati E."/>
            <person name="Barry K.W."/>
            <person name="Belfiori B."/>
            <person name="Cichocki N."/>
            <person name="Clum A."/>
            <person name="Dockter R.B."/>
            <person name="Fauchery L."/>
            <person name="Guy J."/>
            <person name="Iotti M."/>
            <person name="Le Tacon F."/>
            <person name="Lindquist E.A."/>
            <person name="Lipzen A."/>
            <person name="Malagnac F."/>
            <person name="Mello A."/>
            <person name="Molinier V."/>
            <person name="Miyauchi S."/>
            <person name="Poulain J."/>
            <person name="Riccioni C."/>
            <person name="Rubini A."/>
            <person name="Sitrit Y."/>
            <person name="Splivallo R."/>
            <person name="Traeger S."/>
            <person name="Wang M."/>
            <person name="Zifcakova L."/>
            <person name="Wipf D."/>
            <person name="Zambonelli A."/>
            <person name="Paolocci F."/>
            <person name="Nowrousian M."/>
            <person name="Ottonello S."/>
            <person name="Baldrian P."/>
            <person name="Spatafora J.W."/>
            <person name="Henrissat B."/>
            <person name="Nagy L.G."/>
            <person name="Aury J.M."/>
            <person name="Wincker P."/>
            <person name="Grigoriev I.V."/>
            <person name="Bonfante P."/>
            <person name="Martin F.M."/>
        </authorList>
    </citation>
    <scope>NUCLEOTIDE SEQUENCE [LARGE SCALE GENOMIC DNA]</scope>
    <source>
        <strain evidence="2 3">RN42</strain>
    </source>
</reference>
<keyword evidence="3" id="KW-1185">Reference proteome</keyword>
<gene>
    <name evidence="2" type="ORF">BJ508DRAFT_325895</name>
</gene>
<feature type="compositionally biased region" description="Polar residues" evidence="1">
    <location>
        <begin position="24"/>
        <end position="33"/>
    </location>
</feature>